<comment type="cofactor">
    <cofactor evidence="9">
        <name>Zn(2+)</name>
        <dbReference type="ChEBI" id="CHEBI:29105"/>
    </cofactor>
    <text evidence="9">Binds 1 zinc ion per subunit.</text>
</comment>
<name>A0A6G1X4F4_9BACI</name>
<dbReference type="GO" id="GO:0003700">
    <property type="term" value="F:DNA-binding transcription factor activity"/>
    <property type="evidence" value="ECO:0007669"/>
    <property type="project" value="InterPro"/>
</dbReference>
<dbReference type="SUPFAM" id="SSF46785">
    <property type="entry name" value="Winged helix' DNA-binding domain"/>
    <property type="match status" value="1"/>
</dbReference>
<protein>
    <submittedName>
        <fullName evidence="11">Transcriptional repressor</fullName>
    </submittedName>
</protein>
<dbReference type="GO" id="GO:0005737">
    <property type="term" value="C:cytoplasm"/>
    <property type="evidence" value="ECO:0007669"/>
    <property type="project" value="UniProtKB-SubCell"/>
</dbReference>
<feature type="binding site" evidence="9">
    <location>
        <position position="97"/>
    </location>
    <ligand>
        <name>Zn(2+)</name>
        <dbReference type="ChEBI" id="CHEBI:29105"/>
    </ligand>
</feature>
<keyword evidence="9" id="KW-0479">Metal-binding</keyword>
<keyword evidence="12" id="KW-1185">Reference proteome</keyword>
<dbReference type="GO" id="GO:1900376">
    <property type="term" value="P:regulation of secondary metabolite biosynthetic process"/>
    <property type="evidence" value="ECO:0007669"/>
    <property type="project" value="TreeGrafter"/>
</dbReference>
<dbReference type="GO" id="GO:0000976">
    <property type="term" value="F:transcription cis-regulatory region binding"/>
    <property type="evidence" value="ECO:0007669"/>
    <property type="project" value="TreeGrafter"/>
</dbReference>
<dbReference type="OrthoDB" id="8659436at2"/>
<sequence length="138" mass="16102">MNARKALDILKENGYKQTKQREKLIEIFQGKDKDQYFPVKDILVEFQDDFPSASYNTVYRNLYTLVDLNILESTNLNGEQLFRLHCETDGHHHHFICTQCGKTKPIEVCPIQQVDDSLPGYMIQNHKFEVYGTCPECN</sequence>
<organism evidence="11 12">
    <name type="scientific">Salinibacillus xinjiangensis</name>
    <dbReference type="NCBI Taxonomy" id="1229268"/>
    <lineage>
        <taxon>Bacteria</taxon>
        <taxon>Bacillati</taxon>
        <taxon>Bacillota</taxon>
        <taxon>Bacilli</taxon>
        <taxon>Bacillales</taxon>
        <taxon>Bacillaceae</taxon>
        <taxon>Salinibacillus</taxon>
    </lineage>
</organism>
<accession>A0A6G1X4F4</accession>
<dbReference type="EMBL" id="WJNH01000003">
    <property type="protein sequence ID" value="MRG85827.1"/>
    <property type="molecule type" value="Genomic_DNA"/>
</dbReference>
<feature type="binding site" evidence="10">
    <location>
        <position position="91"/>
    </location>
    <ligand>
        <name>Fe cation</name>
        <dbReference type="ChEBI" id="CHEBI:24875"/>
    </ligand>
</feature>
<keyword evidence="7" id="KW-0238">DNA-binding</keyword>
<evidence type="ECO:0000313" key="12">
    <source>
        <dbReference type="Proteomes" id="UP000480185"/>
    </source>
</evidence>
<evidence type="ECO:0000256" key="6">
    <source>
        <dbReference type="ARBA" id="ARBA00023015"/>
    </source>
</evidence>
<dbReference type="InterPro" id="IPR002481">
    <property type="entry name" value="FUR"/>
</dbReference>
<feature type="binding site" evidence="10">
    <location>
        <position position="126"/>
    </location>
    <ligand>
        <name>Fe cation</name>
        <dbReference type="ChEBI" id="CHEBI:24875"/>
    </ligand>
</feature>
<gene>
    <name evidence="11" type="ORF">GH754_05690</name>
</gene>
<keyword evidence="6" id="KW-0805">Transcription regulation</keyword>
<dbReference type="PANTHER" id="PTHR33202:SF1">
    <property type="entry name" value="FERRIC UPTAKE REGULATION PROTEIN"/>
    <property type="match status" value="1"/>
</dbReference>
<dbReference type="CDD" id="cd07153">
    <property type="entry name" value="Fur_like"/>
    <property type="match status" value="1"/>
</dbReference>
<evidence type="ECO:0000313" key="11">
    <source>
        <dbReference type="EMBL" id="MRG85827.1"/>
    </source>
</evidence>
<feature type="binding site" evidence="9">
    <location>
        <position position="137"/>
    </location>
    <ligand>
        <name>Zn(2+)</name>
        <dbReference type="ChEBI" id="CHEBI:29105"/>
    </ligand>
</feature>
<evidence type="ECO:0000256" key="7">
    <source>
        <dbReference type="ARBA" id="ARBA00023125"/>
    </source>
</evidence>
<evidence type="ECO:0000256" key="2">
    <source>
        <dbReference type="ARBA" id="ARBA00007957"/>
    </source>
</evidence>
<dbReference type="InterPro" id="IPR036388">
    <property type="entry name" value="WH-like_DNA-bd_sf"/>
</dbReference>
<comment type="subcellular location">
    <subcellularLocation>
        <location evidence="1">Cytoplasm</location>
    </subcellularLocation>
</comment>
<dbReference type="RefSeq" id="WP_153727770.1">
    <property type="nucleotide sequence ID" value="NZ_WJNH01000003.1"/>
</dbReference>
<dbReference type="PANTHER" id="PTHR33202">
    <property type="entry name" value="ZINC UPTAKE REGULATION PROTEIN"/>
    <property type="match status" value="1"/>
</dbReference>
<dbReference type="Pfam" id="PF01475">
    <property type="entry name" value="FUR"/>
    <property type="match status" value="1"/>
</dbReference>
<evidence type="ECO:0000256" key="10">
    <source>
        <dbReference type="PIRSR" id="PIRSR602481-2"/>
    </source>
</evidence>
<evidence type="ECO:0000256" key="3">
    <source>
        <dbReference type="ARBA" id="ARBA00022490"/>
    </source>
</evidence>
<comment type="similarity">
    <text evidence="2">Belongs to the Fur family.</text>
</comment>
<evidence type="ECO:0000256" key="1">
    <source>
        <dbReference type="ARBA" id="ARBA00004496"/>
    </source>
</evidence>
<keyword evidence="8" id="KW-0804">Transcription</keyword>
<evidence type="ECO:0000256" key="9">
    <source>
        <dbReference type="PIRSR" id="PIRSR602481-1"/>
    </source>
</evidence>
<evidence type="ECO:0000256" key="4">
    <source>
        <dbReference type="ARBA" id="ARBA00022491"/>
    </source>
</evidence>
<keyword evidence="10" id="KW-0408">Iron</keyword>
<dbReference type="InterPro" id="IPR036390">
    <property type="entry name" value="WH_DNA-bd_sf"/>
</dbReference>
<dbReference type="Gene3D" id="3.30.1490.190">
    <property type="match status" value="1"/>
</dbReference>
<keyword evidence="5 9" id="KW-0862">Zinc</keyword>
<reference evidence="11 12" key="1">
    <citation type="submission" date="2019-11" db="EMBL/GenBank/DDBJ databases">
        <authorList>
            <person name="Li J."/>
        </authorList>
    </citation>
    <scope>NUCLEOTIDE SEQUENCE [LARGE SCALE GENOMIC DNA]</scope>
    <source>
        <strain evidence="11 12">J4</strain>
    </source>
</reference>
<evidence type="ECO:0000256" key="5">
    <source>
        <dbReference type="ARBA" id="ARBA00022833"/>
    </source>
</evidence>
<keyword evidence="4" id="KW-0678">Repressor</keyword>
<proteinExistence type="inferred from homology"/>
<dbReference type="GO" id="GO:0045892">
    <property type="term" value="P:negative regulation of DNA-templated transcription"/>
    <property type="evidence" value="ECO:0007669"/>
    <property type="project" value="TreeGrafter"/>
</dbReference>
<keyword evidence="3" id="KW-0963">Cytoplasm</keyword>
<dbReference type="Gene3D" id="1.10.10.10">
    <property type="entry name" value="Winged helix-like DNA-binding domain superfamily/Winged helix DNA-binding domain"/>
    <property type="match status" value="1"/>
</dbReference>
<dbReference type="InterPro" id="IPR043135">
    <property type="entry name" value="Fur_C"/>
</dbReference>
<feature type="binding site" evidence="9">
    <location>
        <position position="134"/>
    </location>
    <ligand>
        <name>Zn(2+)</name>
        <dbReference type="ChEBI" id="CHEBI:29105"/>
    </ligand>
</feature>
<dbReference type="Proteomes" id="UP000480185">
    <property type="component" value="Unassembled WGS sequence"/>
</dbReference>
<dbReference type="GO" id="GO:0008270">
    <property type="term" value="F:zinc ion binding"/>
    <property type="evidence" value="ECO:0007669"/>
    <property type="project" value="TreeGrafter"/>
</dbReference>
<comment type="cofactor">
    <cofactor evidence="10">
        <name>Mn(2+)</name>
        <dbReference type="ChEBI" id="CHEBI:29035"/>
    </cofactor>
    <cofactor evidence="10">
        <name>Fe(2+)</name>
        <dbReference type="ChEBI" id="CHEBI:29033"/>
    </cofactor>
    <text evidence="10">Binds 1 Mn(2+) or Fe(2+) ion per subunit.</text>
</comment>
<comment type="caution">
    <text evidence="11">The sequence shown here is derived from an EMBL/GenBank/DDBJ whole genome shotgun (WGS) entry which is preliminary data.</text>
</comment>
<feature type="binding site" evidence="9">
    <location>
        <position position="100"/>
    </location>
    <ligand>
        <name>Zn(2+)</name>
        <dbReference type="ChEBI" id="CHEBI:29105"/>
    </ligand>
</feature>
<dbReference type="AlphaFoldDB" id="A0A6G1X4F4"/>
<evidence type="ECO:0000256" key="8">
    <source>
        <dbReference type="ARBA" id="ARBA00023163"/>
    </source>
</evidence>